<protein>
    <submittedName>
        <fullName evidence="1">Uncharacterized protein</fullName>
    </submittedName>
</protein>
<name>A0AAD5Q2K5_PYTIN</name>
<organism evidence="1 2">
    <name type="scientific">Pythium insidiosum</name>
    <name type="common">Pythiosis disease agent</name>
    <dbReference type="NCBI Taxonomy" id="114742"/>
    <lineage>
        <taxon>Eukaryota</taxon>
        <taxon>Sar</taxon>
        <taxon>Stramenopiles</taxon>
        <taxon>Oomycota</taxon>
        <taxon>Peronosporomycetes</taxon>
        <taxon>Pythiales</taxon>
        <taxon>Pythiaceae</taxon>
        <taxon>Pythium</taxon>
    </lineage>
</organism>
<dbReference type="EMBL" id="JAKCXM010002750">
    <property type="protein sequence ID" value="KAJ0390004.1"/>
    <property type="molecule type" value="Genomic_DNA"/>
</dbReference>
<gene>
    <name evidence="1" type="ORF">P43SY_012127</name>
</gene>
<proteinExistence type="predicted"/>
<dbReference type="AlphaFoldDB" id="A0AAD5Q2K5"/>
<comment type="caution">
    <text evidence="1">The sequence shown here is derived from an EMBL/GenBank/DDBJ whole genome shotgun (WGS) entry which is preliminary data.</text>
</comment>
<evidence type="ECO:0000313" key="1">
    <source>
        <dbReference type="EMBL" id="KAJ0390004.1"/>
    </source>
</evidence>
<evidence type="ECO:0000313" key="2">
    <source>
        <dbReference type="Proteomes" id="UP001209570"/>
    </source>
</evidence>
<sequence length="116" mass="12862">MLSFGSGYRKELHKYTQRGASETILFGLIGLYISVPRLDADYMATVSIDVLADFFSLPLDRDEEISPGIYVSKPGPLRPLAEMMHKAVQECGQKLKERGFADFGAFVLAHLQPKPG</sequence>
<accession>A0AAD5Q2K5</accession>
<reference evidence="1" key="1">
    <citation type="submission" date="2021-12" db="EMBL/GenBank/DDBJ databases">
        <title>Prjna785345.</title>
        <authorList>
            <person name="Rujirawat T."/>
            <person name="Krajaejun T."/>
        </authorList>
    </citation>
    <scope>NUCLEOTIDE SEQUENCE</scope>
    <source>
        <strain evidence="1">Pi057C3</strain>
    </source>
</reference>
<keyword evidence="2" id="KW-1185">Reference proteome</keyword>
<dbReference type="Proteomes" id="UP001209570">
    <property type="component" value="Unassembled WGS sequence"/>
</dbReference>